<evidence type="ECO:0000256" key="8">
    <source>
        <dbReference type="ARBA" id="ARBA00023180"/>
    </source>
</evidence>
<evidence type="ECO:0000313" key="15">
    <source>
        <dbReference type="Proteomes" id="UP000325577"/>
    </source>
</evidence>
<dbReference type="InterPro" id="IPR015500">
    <property type="entry name" value="Peptidase_S8_subtilisin-rel"/>
</dbReference>
<evidence type="ECO:0000256" key="5">
    <source>
        <dbReference type="ARBA" id="ARBA00022729"/>
    </source>
</evidence>
<evidence type="ECO:0000256" key="6">
    <source>
        <dbReference type="ARBA" id="ARBA00022801"/>
    </source>
</evidence>
<evidence type="ECO:0000259" key="11">
    <source>
        <dbReference type="Pfam" id="PF00082"/>
    </source>
</evidence>
<evidence type="ECO:0000256" key="10">
    <source>
        <dbReference type="PROSITE-ProRule" id="PRU01240"/>
    </source>
</evidence>
<dbReference type="CDD" id="cd02120">
    <property type="entry name" value="PA_subtilisin_like"/>
    <property type="match status" value="1"/>
</dbReference>
<dbReference type="PRINTS" id="PR00723">
    <property type="entry name" value="SUBTILISIN"/>
</dbReference>
<dbReference type="InterPro" id="IPR000209">
    <property type="entry name" value="Peptidase_S8/S53_dom"/>
</dbReference>
<dbReference type="EMBL" id="CM018033">
    <property type="protein sequence ID" value="KAA8545865.1"/>
    <property type="molecule type" value="Genomic_DNA"/>
</dbReference>
<keyword evidence="15" id="KW-1185">Reference proteome</keyword>
<dbReference type="PANTHER" id="PTHR10795">
    <property type="entry name" value="PROPROTEIN CONVERTASE SUBTILISIN/KEXIN"/>
    <property type="match status" value="1"/>
</dbReference>
<dbReference type="Gene3D" id="2.60.40.2310">
    <property type="match status" value="2"/>
</dbReference>
<keyword evidence="5" id="KW-0732">Signal</keyword>
<evidence type="ECO:0000256" key="3">
    <source>
        <dbReference type="ARBA" id="ARBA00022525"/>
    </source>
</evidence>
<accession>A0A5J5BS86</accession>
<dbReference type="InterPro" id="IPR023828">
    <property type="entry name" value="Peptidase_S8_Ser-AS"/>
</dbReference>
<comment type="subcellular location">
    <subcellularLocation>
        <location evidence="1">Secreted</location>
    </subcellularLocation>
</comment>
<protein>
    <recommendedName>
        <fullName evidence="16">Peptidase S8/S53 domain-containing protein</fullName>
    </recommendedName>
</protein>
<dbReference type="InterPro" id="IPR036852">
    <property type="entry name" value="Peptidase_S8/S53_dom_sf"/>
</dbReference>
<evidence type="ECO:0000256" key="4">
    <source>
        <dbReference type="ARBA" id="ARBA00022670"/>
    </source>
</evidence>
<dbReference type="SUPFAM" id="SSF52743">
    <property type="entry name" value="Subtilisin-like"/>
    <property type="match status" value="2"/>
</dbReference>
<comment type="caution">
    <text evidence="10">Lacks conserved residue(s) required for the propagation of feature annotation.</text>
</comment>
<dbReference type="InterPro" id="IPR010259">
    <property type="entry name" value="S8pro/Inhibitor_I9"/>
</dbReference>
<dbReference type="AlphaFoldDB" id="A0A5J5BS86"/>
<dbReference type="PROSITE" id="PS00138">
    <property type="entry name" value="SUBTILASE_SER"/>
    <property type="match status" value="1"/>
</dbReference>
<keyword evidence="8" id="KW-0325">Glycoprotein</keyword>
<sequence length="949" mass="103766">MASPHAVGIAALLKAAHHDWSPAAIRSAMMSTANVFDNTNGPITDMITKIAGTPLDFGVGHVNPNKAMDPFLVYDLQVEDYINYLCGLKYTREQIKVITRRNEFSCDKASLDLNYPSFIVMLNNTNTTSYTFKRVLTNVADSSSVYHAVVRAPLGMNVTVLPTTISFPKKYSTAEFNLTVEIDLGLTPQSDYIVAVSSSTSDDLQTYIIHMDKSAMPAPFSHHRSWYTSILSSISSTDGVAPVHLYTYNHVIDGFSAVLSPSHLEQLEKMPGHLATYPETFGHLHTTHTPKFLGLKKHVGLWPVAGFGNDTIIGIVDTGIWPESESFKDDDMPPVPARWRGTCETGTEFNSSHCNNKLIGARSFSEGMKRAGLNISKTDDYDSPRDYMGHGTHTSSTAAGSKVPYADYFGYAKGTATGIAPKAQLAMYKVLFFRNSYDAAASDTLAGMDQAIADGVDLMSLSLGFFETPFYENPIALGAFAAMERGIFVACSAGNKGPHAYTILNGAPWITTIGAGTVDRDFAAQVILGDGVLTVIGKSVYPENLLVSRVPIYYGHGNRSKEICDYNTLDPEDVAGKYIFCDFNDELSVFQQLLEMYRTGAAGAIFSSDDGQFLRPTAFDMPFVAVKPKDGDLVKDYLIKSNNATVSIQFQITLLDTKPAPQVAYFSSRGPDRVAPWILKPDILAPGVDILAAWAPNREAAPIRDDYLRTDYALVSGTSMASPHVVGIAALLKAAHLDWSSAAIRSAMMTTADVFDNTNGPIIDMTTKIAGTPLDFGGGHVNPNKAMDPGLVYDIEVEDYINYLCGLNYTREQIKVITRRNEFSCDKANLDLNYPSFIVILNNTNTTSYTFKRVLTNVADSSSVYHAVVRAPSGMNVIVSPTTISFPKKYSTVEFNLTVEIDLGLTPQSDYIGNYGYLSWYEINGKHVVRSPVVSAFAPYANDMYKNTN</sequence>
<dbReference type="Gene3D" id="3.40.50.200">
    <property type="entry name" value="Peptidase S8/S53 domain"/>
    <property type="match status" value="2"/>
</dbReference>
<evidence type="ECO:0000256" key="1">
    <source>
        <dbReference type="ARBA" id="ARBA00004613"/>
    </source>
</evidence>
<feature type="domain" description="Peptidase S8/S53" evidence="11">
    <location>
        <begin position="1"/>
        <end position="39"/>
    </location>
</feature>
<keyword evidence="3" id="KW-0964">Secreted</keyword>
<keyword evidence="6 10" id="KW-0378">Hydrolase</keyword>
<dbReference type="Pfam" id="PF00082">
    <property type="entry name" value="Peptidase_S8"/>
    <property type="match status" value="2"/>
</dbReference>
<evidence type="ECO:0000256" key="9">
    <source>
        <dbReference type="PIRSR" id="PIRSR615500-1"/>
    </source>
</evidence>
<organism evidence="14 15">
    <name type="scientific">Nyssa sinensis</name>
    <dbReference type="NCBI Taxonomy" id="561372"/>
    <lineage>
        <taxon>Eukaryota</taxon>
        <taxon>Viridiplantae</taxon>
        <taxon>Streptophyta</taxon>
        <taxon>Embryophyta</taxon>
        <taxon>Tracheophyta</taxon>
        <taxon>Spermatophyta</taxon>
        <taxon>Magnoliopsida</taxon>
        <taxon>eudicotyledons</taxon>
        <taxon>Gunneridae</taxon>
        <taxon>Pentapetalae</taxon>
        <taxon>asterids</taxon>
        <taxon>Cornales</taxon>
        <taxon>Nyssaceae</taxon>
        <taxon>Nyssa</taxon>
    </lineage>
</organism>
<evidence type="ECO:0000313" key="14">
    <source>
        <dbReference type="EMBL" id="KAA8545865.1"/>
    </source>
</evidence>
<dbReference type="Gene3D" id="3.50.30.30">
    <property type="match status" value="1"/>
</dbReference>
<evidence type="ECO:0000256" key="7">
    <source>
        <dbReference type="ARBA" id="ARBA00022825"/>
    </source>
</evidence>
<dbReference type="InterPro" id="IPR045051">
    <property type="entry name" value="SBT"/>
</dbReference>
<dbReference type="Pfam" id="PF17766">
    <property type="entry name" value="fn3_6"/>
    <property type="match status" value="2"/>
</dbReference>
<evidence type="ECO:0000256" key="2">
    <source>
        <dbReference type="ARBA" id="ARBA00011073"/>
    </source>
</evidence>
<feature type="active site" description="Charge relay system" evidence="9 10">
    <location>
        <position position="719"/>
    </location>
</feature>
<dbReference type="InterPro" id="IPR034197">
    <property type="entry name" value="Peptidases_S8_3"/>
</dbReference>
<feature type="domain" description="Inhibitor I9" evidence="12">
    <location>
        <begin position="206"/>
        <end position="285"/>
    </location>
</feature>
<keyword evidence="7 10" id="KW-0720">Serine protease</keyword>
<dbReference type="GO" id="GO:0006508">
    <property type="term" value="P:proteolysis"/>
    <property type="evidence" value="ECO:0007669"/>
    <property type="project" value="UniProtKB-KW"/>
</dbReference>
<feature type="domain" description="Subtilisin-like protease fibronectin type-III" evidence="13">
    <location>
        <begin position="831"/>
        <end position="934"/>
    </location>
</feature>
<keyword evidence="4 10" id="KW-0645">Protease</keyword>
<dbReference type="PROSITE" id="PS51892">
    <property type="entry name" value="SUBTILASE"/>
    <property type="match status" value="2"/>
</dbReference>
<dbReference type="GO" id="GO:0004252">
    <property type="term" value="F:serine-type endopeptidase activity"/>
    <property type="evidence" value="ECO:0007669"/>
    <property type="project" value="UniProtKB-UniRule"/>
</dbReference>
<feature type="domain" description="Peptidase S8/S53" evidence="11">
    <location>
        <begin position="308"/>
        <end position="756"/>
    </location>
</feature>
<reference evidence="14 15" key="1">
    <citation type="submission" date="2019-09" db="EMBL/GenBank/DDBJ databases">
        <title>A chromosome-level genome assembly of the Chinese tupelo Nyssa sinensis.</title>
        <authorList>
            <person name="Yang X."/>
            <person name="Kang M."/>
            <person name="Yang Y."/>
            <person name="Xiong H."/>
            <person name="Wang M."/>
            <person name="Zhang Z."/>
            <person name="Wang Z."/>
            <person name="Wu H."/>
            <person name="Ma T."/>
            <person name="Liu J."/>
            <person name="Xi Z."/>
        </authorList>
    </citation>
    <scope>NUCLEOTIDE SEQUENCE [LARGE SCALE GENOMIC DNA]</scope>
    <source>
        <strain evidence="14">J267</strain>
        <tissue evidence="14">Leaf</tissue>
    </source>
</reference>
<dbReference type="OrthoDB" id="206201at2759"/>
<name>A0A5J5BS86_9ASTE</name>
<feature type="domain" description="Subtilisin-like protease fibronectin type-III" evidence="13">
    <location>
        <begin position="112"/>
        <end position="184"/>
    </location>
</feature>
<dbReference type="FunFam" id="3.30.70.80:FF:000003">
    <property type="entry name" value="Subtilisin-like protease SBT1.9"/>
    <property type="match status" value="1"/>
</dbReference>
<feature type="active site" description="Charge relay system" evidence="9 10">
    <location>
        <position position="390"/>
    </location>
</feature>
<dbReference type="Proteomes" id="UP000325577">
    <property type="component" value="Linkage Group LG10"/>
</dbReference>
<dbReference type="Pfam" id="PF05922">
    <property type="entry name" value="Inhibitor_I9"/>
    <property type="match status" value="1"/>
</dbReference>
<evidence type="ECO:0000259" key="12">
    <source>
        <dbReference type="Pfam" id="PF05922"/>
    </source>
</evidence>
<evidence type="ECO:0000259" key="13">
    <source>
        <dbReference type="Pfam" id="PF17766"/>
    </source>
</evidence>
<evidence type="ECO:0008006" key="16">
    <source>
        <dbReference type="Google" id="ProtNLM"/>
    </source>
</evidence>
<comment type="similarity">
    <text evidence="2 10">Belongs to the peptidase S8 family.</text>
</comment>
<feature type="active site" description="Charge relay system" evidence="9 10">
    <location>
        <position position="317"/>
    </location>
</feature>
<dbReference type="FunFam" id="3.40.50.200:FF:000006">
    <property type="entry name" value="Subtilisin-like protease SBT1.5"/>
    <property type="match status" value="1"/>
</dbReference>
<gene>
    <name evidence="14" type="ORF">F0562_020684</name>
</gene>
<dbReference type="CDD" id="cd04852">
    <property type="entry name" value="Peptidases_S8_3"/>
    <property type="match status" value="1"/>
</dbReference>
<dbReference type="InterPro" id="IPR041469">
    <property type="entry name" value="Subtilisin-like_FN3"/>
</dbReference>
<proteinExistence type="inferred from homology"/>
<dbReference type="GO" id="GO:0005576">
    <property type="term" value="C:extracellular region"/>
    <property type="evidence" value="ECO:0007669"/>
    <property type="project" value="UniProtKB-SubCell"/>
</dbReference>